<name>A0ABR4FDZ9_9PEZI</name>
<protein>
    <submittedName>
        <fullName evidence="2">Uncharacterized protein</fullName>
    </submittedName>
</protein>
<sequence length="189" mass="20234">MFQPAEYVSPWLADILFHIFGIVTVLAVVGCAVRVLVAHFGLSSEVVRLLMRQNALLCVGNTEQPKLYKNLKSVRMSHTELPIRPKSLVVHTGVLRPSLSVGPLHDESSPLNSVDDDESRWEEGVVSPRADKLDAAAAGQCVVLWVDVEVAELGDTGTGLVGLQRGDVQHVQAGTVVALVCDSVDSGAC</sequence>
<gene>
    <name evidence="2" type="ORF">FJTKL_07825</name>
</gene>
<proteinExistence type="predicted"/>
<keyword evidence="1" id="KW-0472">Membrane</keyword>
<comment type="caution">
    <text evidence="2">The sequence shown here is derived from an EMBL/GenBank/DDBJ whole genome shotgun (WGS) entry which is preliminary data.</text>
</comment>
<evidence type="ECO:0000313" key="3">
    <source>
        <dbReference type="Proteomes" id="UP001600888"/>
    </source>
</evidence>
<keyword evidence="1" id="KW-0812">Transmembrane</keyword>
<dbReference type="Proteomes" id="UP001600888">
    <property type="component" value="Unassembled WGS sequence"/>
</dbReference>
<keyword evidence="3" id="KW-1185">Reference proteome</keyword>
<evidence type="ECO:0000256" key="1">
    <source>
        <dbReference type="SAM" id="Phobius"/>
    </source>
</evidence>
<evidence type="ECO:0000313" key="2">
    <source>
        <dbReference type="EMBL" id="KAL2292751.1"/>
    </source>
</evidence>
<reference evidence="2 3" key="1">
    <citation type="submission" date="2024-03" db="EMBL/GenBank/DDBJ databases">
        <title>A high-quality draft genome sequence of Diaporthe vaccinii, a causative agent of upright dieback and viscid rot disease in cranberry plants.</title>
        <authorList>
            <person name="Sarrasin M."/>
            <person name="Lang B.F."/>
            <person name="Burger G."/>
        </authorList>
    </citation>
    <scope>NUCLEOTIDE SEQUENCE [LARGE SCALE GENOMIC DNA]</scope>
    <source>
        <strain evidence="2 3">IS7</strain>
    </source>
</reference>
<feature type="transmembrane region" description="Helical" evidence="1">
    <location>
        <begin position="15"/>
        <end position="42"/>
    </location>
</feature>
<organism evidence="2 3">
    <name type="scientific">Diaporthe vaccinii</name>
    <dbReference type="NCBI Taxonomy" id="105482"/>
    <lineage>
        <taxon>Eukaryota</taxon>
        <taxon>Fungi</taxon>
        <taxon>Dikarya</taxon>
        <taxon>Ascomycota</taxon>
        <taxon>Pezizomycotina</taxon>
        <taxon>Sordariomycetes</taxon>
        <taxon>Sordariomycetidae</taxon>
        <taxon>Diaporthales</taxon>
        <taxon>Diaporthaceae</taxon>
        <taxon>Diaporthe</taxon>
        <taxon>Diaporthe eres species complex</taxon>
    </lineage>
</organism>
<dbReference type="EMBL" id="JBAWTH010000002">
    <property type="protein sequence ID" value="KAL2292751.1"/>
    <property type="molecule type" value="Genomic_DNA"/>
</dbReference>
<accession>A0ABR4FDZ9</accession>
<keyword evidence="1" id="KW-1133">Transmembrane helix</keyword>